<feature type="non-terminal residue" evidence="1">
    <location>
        <position position="1"/>
    </location>
</feature>
<organism evidence="1">
    <name type="scientific">marine sediment metagenome</name>
    <dbReference type="NCBI Taxonomy" id="412755"/>
    <lineage>
        <taxon>unclassified sequences</taxon>
        <taxon>metagenomes</taxon>
        <taxon>ecological metagenomes</taxon>
    </lineage>
</organism>
<reference evidence="1" key="1">
    <citation type="journal article" date="2014" name="Front. Microbiol.">
        <title>High frequency of phylogenetically diverse reductive dehalogenase-homologous genes in deep subseafloor sedimentary metagenomes.</title>
        <authorList>
            <person name="Kawai M."/>
            <person name="Futagami T."/>
            <person name="Toyoda A."/>
            <person name="Takaki Y."/>
            <person name="Nishi S."/>
            <person name="Hori S."/>
            <person name="Arai W."/>
            <person name="Tsubouchi T."/>
            <person name="Morono Y."/>
            <person name="Uchiyama I."/>
            <person name="Ito T."/>
            <person name="Fujiyama A."/>
            <person name="Inagaki F."/>
            <person name="Takami H."/>
        </authorList>
    </citation>
    <scope>NUCLEOTIDE SEQUENCE</scope>
    <source>
        <strain evidence="1">Expedition CK06-06</strain>
    </source>
</reference>
<comment type="caution">
    <text evidence="1">The sequence shown here is derived from an EMBL/GenBank/DDBJ whole genome shotgun (WGS) entry which is preliminary data.</text>
</comment>
<name>X1GJF9_9ZZZZ</name>
<evidence type="ECO:0000313" key="1">
    <source>
        <dbReference type="EMBL" id="GAH58046.1"/>
    </source>
</evidence>
<proteinExistence type="predicted"/>
<protein>
    <recommendedName>
        <fullName evidence="2">DUF4145 domain-containing protein</fullName>
    </recommendedName>
</protein>
<sequence>RIAEQVDAIRNVGNFSAHPIKSKVTGSIVKVDPGEAEWNLDVLDELFDFYYVQPERIKKKRAALNQKLRQPGKPLLKYHFARLKG</sequence>
<dbReference type="EMBL" id="BARU01019886">
    <property type="protein sequence ID" value="GAH58046.1"/>
    <property type="molecule type" value="Genomic_DNA"/>
</dbReference>
<evidence type="ECO:0008006" key="2">
    <source>
        <dbReference type="Google" id="ProtNLM"/>
    </source>
</evidence>
<accession>X1GJF9</accession>
<dbReference type="AlphaFoldDB" id="X1GJF9"/>
<gene>
    <name evidence="1" type="ORF">S03H2_32719</name>
</gene>